<evidence type="ECO:0000256" key="4">
    <source>
        <dbReference type="ARBA" id="ARBA00023180"/>
    </source>
</evidence>
<dbReference type="CDD" id="cd01837">
    <property type="entry name" value="SGNH_plant_lipase_like"/>
    <property type="match status" value="1"/>
</dbReference>
<evidence type="ECO:0000256" key="2">
    <source>
        <dbReference type="ARBA" id="ARBA00022729"/>
    </source>
</evidence>
<dbReference type="GO" id="GO:0016788">
    <property type="term" value="F:hydrolase activity, acting on ester bonds"/>
    <property type="evidence" value="ECO:0007669"/>
    <property type="project" value="InterPro"/>
</dbReference>
<accession>A0AAD5ZFG6</accession>
<organism evidence="6 7">
    <name type="scientific">Rhynchospora tenuis</name>
    <dbReference type="NCBI Taxonomy" id="198213"/>
    <lineage>
        <taxon>Eukaryota</taxon>
        <taxon>Viridiplantae</taxon>
        <taxon>Streptophyta</taxon>
        <taxon>Embryophyta</taxon>
        <taxon>Tracheophyta</taxon>
        <taxon>Spermatophyta</taxon>
        <taxon>Magnoliopsida</taxon>
        <taxon>Liliopsida</taxon>
        <taxon>Poales</taxon>
        <taxon>Cyperaceae</taxon>
        <taxon>Cyperoideae</taxon>
        <taxon>Rhynchosporeae</taxon>
        <taxon>Rhynchospora</taxon>
    </lineage>
</organism>
<feature type="chain" id="PRO_5041947561" description="Esterase" evidence="5">
    <location>
        <begin position="22"/>
        <end position="383"/>
    </location>
</feature>
<dbReference type="InterPro" id="IPR035669">
    <property type="entry name" value="SGNH_plant_lipase-like"/>
</dbReference>
<evidence type="ECO:0000313" key="7">
    <source>
        <dbReference type="Proteomes" id="UP001210211"/>
    </source>
</evidence>
<dbReference type="Pfam" id="PF00657">
    <property type="entry name" value="Lipase_GDSL"/>
    <property type="match status" value="1"/>
</dbReference>
<evidence type="ECO:0000256" key="1">
    <source>
        <dbReference type="ARBA" id="ARBA00008668"/>
    </source>
</evidence>
<dbReference type="AlphaFoldDB" id="A0AAD5ZFG6"/>
<keyword evidence="4" id="KW-0325">Glycoprotein</keyword>
<keyword evidence="3" id="KW-0378">Hydrolase</keyword>
<feature type="signal peptide" evidence="5">
    <location>
        <begin position="1"/>
        <end position="21"/>
    </location>
</feature>
<evidence type="ECO:0000313" key="6">
    <source>
        <dbReference type="EMBL" id="KAJ3696788.1"/>
    </source>
</evidence>
<gene>
    <name evidence="6" type="ORF">LUZ61_000493</name>
</gene>
<protein>
    <recommendedName>
        <fullName evidence="8">Esterase</fullName>
    </recommendedName>
</protein>
<keyword evidence="2 5" id="KW-0732">Signal</keyword>
<evidence type="ECO:0000256" key="3">
    <source>
        <dbReference type="ARBA" id="ARBA00022801"/>
    </source>
</evidence>
<keyword evidence="7" id="KW-1185">Reference proteome</keyword>
<proteinExistence type="inferred from homology"/>
<comment type="caution">
    <text evidence="6">The sequence shown here is derived from an EMBL/GenBank/DDBJ whole genome shotgun (WGS) entry which is preliminary data.</text>
</comment>
<evidence type="ECO:0000256" key="5">
    <source>
        <dbReference type="SAM" id="SignalP"/>
    </source>
</evidence>
<reference evidence="6 7" key="1">
    <citation type="journal article" date="2022" name="Cell">
        <title>Repeat-based holocentromeres influence genome architecture and karyotype evolution.</title>
        <authorList>
            <person name="Hofstatter P.G."/>
            <person name="Thangavel G."/>
            <person name="Lux T."/>
            <person name="Neumann P."/>
            <person name="Vondrak T."/>
            <person name="Novak P."/>
            <person name="Zhang M."/>
            <person name="Costa L."/>
            <person name="Castellani M."/>
            <person name="Scott A."/>
            <person name="Toegelov H."/>
            <person name="Fuchs J."/>
            <person name="Mata-Sucre Y."/>
            <person name="Dias Y."/>
            <person name="Vanzela A.L.L."/>
            <person name="Huettel B."/>
            <person name="Almeida C.C.S."/>
            <person name="Simkova H."/>
            <person name="Souza G."/>
            <person name="Pedrosa-Harand A."/>
            <person name="Macas J."/>
            <person name="Mayer K.F.X."/>
            <person name="Houben A."/>
            <person name="Marques A."/>
        </authorList>
    </citation>
    <scope>NUCLEOTIDE SEQUENCE [LARGE SCALE GENOMIC DNA]</scope>
    <source>
        <strain evidence="6">RhyTen1mFocal</strain>
    </source>
</reference>
<dbReference type="PANTHER" id="PTHR22835:SF117">
    <property type="entry name" value="GDSL-LIKE LIPASE_ACYLHYDROLASE"/>
    <property type="match status" value="1"/>
</dbReference>
<dbReference type="PANTHER" id="PTHR22835">
    <property type="entry name" value="ZINC FINGER FYVE DOMAIN CONTAINING PROTEIN"/>
    <property type="match status" value="1"/>
</dbReference>
<dbReference type="Proteomes" id="UP001210211">
    <property type="component" value="Unassembled WGS sequence"/>
</dbReference>
<comment type="similarity">
    <text evidence="1">Belongs to the 'GDSL' lipolytic enzyme family.</text>
</comment>
<sequence length="383" mass="42673">MLLHRVLLVLHVLPKFLLVSAYPCKFPCNFPAIFNFGDSNSDTGGLSATALTDPVGWPNGETFFKMPSGRDADGRLLIDFIAEELGLPYVEPYLDALGGNFSHGANFATILSPILDQNLTLPLGFYSPFSLAVQLSQFLLLKNRSQVLYQQGGMKKYMVPREEFFAEALYTIDIGQNDLTSILFSPNMSPENYLQDALQRLATVIKEIYEAGGRYFWIHNTGPLGCLPYVLVRPPVGPETMDETGCKIFYNALAEKYNVMLNETVVKLREELPTAALTLVDVYSAKYHLITHASNYGFENPLEACCGNGDNKYNYNGKARCGQTKTVNGVKILLANSCKDPEKRINWDGAHYTEAANKWVFDRISTGQFSDPPDPLICVCRQN</sequence>
<dbReference type="EMBL" id="JAMRDG010000001">
    <property type="protein sequence ID" value="KAJ3696788.1"/>
    <property type="molecule type" value="Genomic_DNA"/>
</dbReference>
<name>A0AAD5ZFG6_9POAL</name>
<dbReference type="Gene3D" id="3.40.50.1110">
    <property type="entry name" value="SGNH hydrolase"/>
    <property type="match status" value="1"/>
</dbReference>
<evidence type="ECO:0008006" key="8">
    <source>
        <dbReference type="Google" id="ProtNLM"/>
    </source>
</evidence>
<dbReference type="InterPro" id="IPR036514">
    <property type="entry name" value="SGNH_hydro_sf"/>
</dbReference>
<dbReference type="InterPro" id="IPR001087">
    <property type="entry name" value="GDSL"/>
</dbReference>